<dbReference type="InterPro" id="IPR020084">
    <property type="entry name" value="NUDIX_hydrolase_CS"/>
</dbReference>
<dbReference type="Gene3D" id="3.90.79.10">
    <property type="entry name" value="Nucleoside Triphosphate Pyrophosphohydrolase"/>
    <property type="match status" value="1"/>
</dbReference>
<feature type="domain" description="Nudix hydrolase" evidence="3">
    <location>
        <begin position="1"/>
        <end position="136"/>
    </location>
</feature>
<dbReference type="Pfam" id="PF00293">
    <property type="entry name" value="NUDIX"/>
    <property type="match status" value="1"/>
</dbReference>
<organism evidence="4 5">
    <name type="scientific">Candidatus Taylorbacteria bacterium RIFCSPHIGHO2_01_FULL_46_22b</name>
    <dbReference type="NCBI Taxonomy" id="1802301"/>
    <lineage>
        <taxon>Bacteria</taxon>
        <taxon>Candidatus Tayloriibacteriota</taxon>
    </lineage>
</organism>
<reference evidence="4 5" key="1">
    <citation type="journal article" date="2016" name="Nat. Commun.">
        <title>Thousands of microbial genomes shed light on interconnected biogeochemical processes in an aquifer system.</title>
        <authorList>
            <person name="Anantharaman K."/>
            <person name="Brown C.T."/>
            <person name="Hug L.A."/>
            <person name="Sharon I."/>
            <person name="Castelle C.J."/>
            <person name="Probst A.J."/>
            <person name="Thomas B.C."/>
            <person name="Singh A."/>
            <person name="Wilkins M.J."/>
            <person name="Karaoz U."/>
            <person name="Brodie E.L."/>
            <person name="Williams K.H."/>
            <person name="Hubbard S.S."/>
            <person name="Banfield J.F."/>
        </authorList>
    </citation>
    <scope>NUCLEOTIDE SEQUENCE [LARGE SCALE GENOMIC DNA]</scope>
</reference>
<evidence type="ECO:0000256" key="1">
    <source>
        <dbReference type="ARBA" id="ARBA00001946"/>
    </source>
</evidence>
<accession>A0A1G2M3C5</accession>
<dbReference type="EMBL" id="MHRF01000007">
    <property type="protein sequence ID" value="OHA18264.1"/>
    <property type="molecule type" value="Genomic_DNA"/>
</dbReference>
<dbReference type="PANTHER" id="PTHR43046:SF14">
    <property type="entry name" value="MUTT_NUDIX FAMILY PROTEIN"/>
    <property type="match status" value="1"/>
</dbReference>
<proteinExistence type="predicted"/>
<evidence type="ECO:0000313" key="5">
    <source>
        <dbReference type="Proteomes" id="UP000178873"/>
    </source>
</evidence>
<gene>
    <name evidence="4" type="ORF">A2664_02260</name>
</gene>
<dbReference type="STRING" id="1802301.A2664_02260"/>
<dbReference type="PROSITE" id="PS00893">
    <property type="entry name" value="NUDIX_BOX"/>
    <property type="match status" value="1"/>
</dbReference>
<dbReference type="AlphaFoldDB" id="A0A1G2M3C5"/>
<evidence type="ECO:0000259" key="3">
    <source>
        <dbReference type="PROSITE" id="PS51462"/>
    </source>
</evidence>
<dbReference type="InterPro" id="IPR015797">
    <property type="entry name" value="NUDIX_hydrolase-like_dom_sf"/>
</dbReference>
<comment type="caution">
    <text evidence="4">The sequence shown here is derived from an EMBL/GenBank/DDBJ whole genome shotgun (WGS) entry which is preliminary data.</text>
</comment>
<keyword evidence="2" id="KW-0378">Hydrolase</keyword>
<comment type="cofactor">
    <cofactor evidence="1">
        <name>Mg(2+)</name>
        <dbReference type="ChEBI" id="CHEBI:18420"/>
    </cofactor>
</comment>
<protein>
    <recommendedName>
        <fullName evidence="3">Nudix hydrolase domain-containing protein</fullName>
    </recommendedName>
</protein>
<name>A0A1G2M3C5_9BACT</name>
<evidence type="ECO:0000313" key="4">
    <source>
        <dbReference type="EMBL" id="OHA18264.1"/>
    </source>
</evidence>
<dbReference type="SUPFAM" id="SSF55811">
    <property type="entry name" value="Nudix"/>
    <property type="match status" value="1"/>
</dbReference>
<dbReference type="PROSITE" id="PS51462">
    <property type="entry name" value="NUDIX"/>
    <property type="match status" value="1"/>
</dbReference>
<dbReference type="GO" id="GO:0016787">
    <property type="term" value="F:hydrolase activity"/>
    <property type="evidence" value="ECO:0007669"/>
    <property type="project" value="UniProtKB-KW"/>
</dbReference>
<sequence>MNTNKKFTIRCRGIILHDGKLLLVRHQKAQFFALPGGHLEWGEDVKECMRREILEELGVEPKIGRLLYVNTFKQTDMIQPTEFFFEITNGSDYVNCESLARSHAHEIEEIRWAAPVDDIKIFPRKIEEDFKKGILISDQVRFIRGD</sequence>
<evidence type="ECO:0000256" key="2">
    <source>
        <dbReference type="ARBA" id="ARBA00022801"/>
    </source>
</evidence>
<dbReference type="Proteomes" id="UP000178873">
    <property type="component" value="Unassembled WGS sequence"/>
</dbReference>
<dbReference type="InterPro" id="IPR000086">
    <property type="entry name" value="NUDIX_hydrolase_dom"/>
</dbReference>
<dbReference type="PANTHER" id="PTHR43046">
    <property type="entry name" value="GDP-MANNOSE MANNOSYL HYDROLASE"/>
    <property type="match status" value="1"/>
</dbReference>